<name>A0A819RK99_9BILA</name>
<gene>
    <name evidence="4" type="ORF">OKA104_LOCUS32678</name>
</gene>
<dbReference type="InterPro" id="IPR000504">
    <property type="entry name" value="RRM_dom"/>
</dbReference>
<dbReference type="Gene3D" id="3.30.70.330">
    <property type="match status" value="1"/>
</dbReference>
<dbReference type="EMBL" id="CAJOAY010003978">
    <property type="protein sequence ID" value="CAF4049258.1"/>
    <property type="molecule type" value="Genomic_DNA"/>
</dbReference>
<reference evidence="4" key="1">
    <citation type="submission" date="2021-02" db="EMBL/GenBank/DDBJ databases">
        <authorList>
            <person name="Nowell W R."/>
        </authorList>
    </citation>
    <scope>NUCLEOTIDE SEQUENCE</scope>
</reference>
<evidence type="ECO:0000256" key="1">
    <source>
        <dbReference type="ARBA" id="ARBA00022884"/>
    </source>
</evidence>
<proteinExistence type="predicted"/>
<accession>A0A819RK99</accession>
<dbReference type="PANTHER" id="PTHR11176">
    <property type="entry name" value="BOULE-RELATED"/>
    <property type="match status" value="1"/>
</dbReference>
<keyword evidence="1 2" id="KW-0694">RNA-binding</keyword>
<feature type="domain" description="RRM" evidence="3">
    <location>
        <begin position="41"/>
        <end position="111"/>
    </location>
</feature>
<dbReference type="InterPro" id="IPR035979">
    <property type="entry name" value="RBD_domain_sf"/>
</dbReference>
<dbReference type="Pfam" id="PF00076">
    <property type="entry name" value="RRM_1"/>
    <property type="match status" value="1"/>
</dbReference>
<sequence>MYKVINLFNITEEHQTTKALIPLQKPRKSTSKKNSEPVTNNKLFGTGLLNIDEKDLREHFAQFGSIKDVIIIKDRAGRSRTFRFVTYESSQSIHKCLKKTHEINGKQVHKV</sequence>
<dbReference type="AlphaFoldDB" id="A0A819RK99"/>
<protein>
    <recommendedName>
        <fullName evidence="3">RRM domain-containing protein</fullName>
    </recommendedName>
</protein>
<comment type="caution">
    <text evidence="4">The sequence shown here is derived from an EMBL/GenBank/DDBJ whole genome shotgun (WGS) entry which is preliminary data.</text>
</comment>
<evidence type="ECO:0000313" key="5">
    <source>
        <dbReference type="Proteomes" id="UP000663881"/>
    </source>
</evidence>
<organism evidence="4 5">
    <name type="scientific">Adineta steineri</name>
    <dbReference type="NCBI Taxonomy" id="433720"/>
    <lineage>
        <taxon>Eukaryota</taxon>
        <taxon>Metazoa</taxon>
        <taxon>Spiralia</taxon>
        <taxon>Gnathifera</taxon>
        <taxon>Rotifera</taxon>
        <taxon>Eurotatoria</taxon>
        <taxon>Bdelloidea</taxon>
        <taxon>Adinetida</taxon>
        <taxon>Adinetidae</taxon>
        <taxon>Adineta</taxon>
    </lineage>
</organism>
<dbReference type="GO" id="GO:0003723">
    <property type="term" value="F:RNA binding"/>
    <property type="evidence" value="ECO:0007669"/>
    <property type="project" value="UniProtKB-UniRule"/>
</dbReference>
<dbReference type="InterPro" id="IPR012677">
    <property type="entry name" value="Nucleotide-bd_a/b_plait_sf"/>
</dbReference>
<dbReference type="SUPFAM" id="SSF54928">
    <property type="entry name" value="RNA-binding domain, RBD"/>
    <property type="match status" value="1"/>
</dbReference>
<dbReference type="PROSITE" id="PS50102">
    <property type="entry name" value="RRM"/>
    <property type="match status" value="1"/>
</dbReference>
<evidence type="ECO:0000313" key="4">
    <source>
        <dbReference type="EMBL" id="CAF4049258.1"/>
    </source>
</evidence>
<dbReference type="PANTHER" id="PTHR11176:SF61">
    <property type="entry name" value="SRA STEM-LOOP INTERACTING RNA BINDING PROTEIN"/>
    <property type="match status" value="1"/>
</dbReference>
<dbReference type="Proteomes" id="UP000663881">
    <property type="component" value="Unassembled WGS sequence"/>
</dbReference>
<evidence type="ECO:0000259" key="3">
    <source>
        <dbReference type="PROSITE" id="PS50102"/>
    </source>
</evidence>
<evidence type="ECO:0000256" key="2">
    <source>
        <dbReference type="PROSITE-ProRule" id="PRU00176"/>
    </source>
</evidence>
<dbReference type="SMART" id="SM00360">
    <property type="entry name" value="RRM"/>
    <property type="match status" value="1"/>
</dbReference>